<accession>A0A8K0WL76</accession>
<gene>
    <name evidence="2" type="ORF">B0I35DRAFT_443408</name>
</gene>
<keyword evidence="3" id="KW-1185">Reference proteome</keyword>
<proteinExistence type="predicted"/>
<dbReference type="AlphaFoldDB" id="A0A8K0WL76"/>
<dbReference type="Pfam" id="PF06985">
    <property type="entry name" value="HET"/>
    <property type="match status" value="1"/>
</dbReference>
<dbReference type="PANTHER" id="PTHR24148">
    <property type="entry name" value="ANKYRIN REPEAT DOMAIN-CONTAINING PROTEIN 39 HOMOLOG-RELATED"/>
    <property type="match status" value="1"/>
</dbReference>
<dbReference type="PANTHER" id="PTHR24148:SF64">
    <property type="entry name" value="HETEROKARYON INCOMPATIBILITY DOMAIN-CONTAINING PROTEIN"/>
    <property type="match status" value="1"/>
</dbReference>
<feature type="domain" description="Heterokaryon incompatibility" evidence="1">
    <location>
        <begin position="56"/>
        <end position="210"/>
    </location>
</feature>
<dbReference type="Proteomes" id="UP000813444">
    <property type="component" value="Unassembled WGS sequence"/>
</dbReference>
<dbReference type="InterPro" id="IPR052895">
    <property type="entry name" value="HetReg/Transcr_Mod"/>
</dbReference>
<evidence type="ECO:0000313" key="3">
    <source>
        <dbReference type="Proteomes" id="UP000813444"/>
    </source>
</evidence>
<sequence length="603" mass="69096">MAEQNIPKATGPTLYQPERLQDEECARYMILQPANTEADPLVCTLHSAHLNEFPTFETISYVWGTPVKKQPVICNGQDIFVTENLAAALRQVRLPEKPRTLWADSICINQADTEERGHQVSLMHQIYKRSKRTLICLGASDHGHATIAAGLVDDVDLRFRSVFGQADFDWSANSFPFPNGDDPLRSHSGWASFGVLLRQPWFKRGWVVQEAALGQDDAVVQWGDVQINWMKLVQAYIWFIRKAQKLPSVEQLWLSDLHLQGYIQRRNREAITFWPEGRLPSVTHLDIFNHARSLDVTDPRDRIYAFLSLANLNETPLLSVQPTYEAPYTHAYRDFAVEYLQKFQDLDILHFVQHDNQTLDSNYPSWIPRWDLRLYSRHNDVLNNYGKFRRRFISHAAPSRATVSMDKATLGVRIMILDTVTFTGPAFDQYSTTPDDVASLWESISMRTAPSPYTCPPLRAFIEIFRCGIYRGRLIEWIALESAYMRLLQHEISEGHEAYDDANQFHKSRMEDVDNKRFIVSERGYHGLAPKAVQEGDLCCLIFGTRSPFILRKTDSAGHYKIVGSMLLLSKESDQNGYPGVMGSSEIPDWAEWGLEEEDAFLC</sequence>
<dbReference type="Pfam" id="PF26639">
    <property type="entry name" value="Het-6_barrel"/>
    <property type="match status" value="1"/>
</dbReference>
<comment type="caution">
    <text evidence="2">The sequence shown here is derived from an EMBL/GenBank/DDBJ whole genome shotgun (WGS) entry which is preliminary data.</text>
</comment>
<evidence type="ECO:0000259" key="1">
    <source>
        <dbReference type="Pfam" id="PF06985"/>
    </source>
</evidence>
<dbReference type="OrthoDB" id="2157530at2759"/>
<name>A0A8K0WL76_9HYPO</name>
<dbReference type="EMBL" id="JAGPNK010000017">
    <property type="protein sequence ID" value="KAH7305871.1"/>
    <property type="molecule type" value="Genomic_DNA"/>
</dbReference>
<dbReference type="InterPro" id="IPR010730">
    <property type="entry name" value="HET"/>
</dbReference>
<evidence type="ECO:0000313" key="2">
    <source>
        <dbReference type="EMBL" id="KAH7305871.1"/>
    </source>
</evidence>
<organism evidence="2 3">
    <name type="scientific">Stachybotrys elegans</name>
    <dbReference type="NCBI Taxonomy" id="80388"/>
    <lineage>
        <taxon>Eukaryota</taxon>
        <taxon>Fungi</taxon>
        <taxon>Dikarya</taxon>
        <taxon>Ascomycota</taxon>
        <taxon>Pezizomycotina</taxon>
        <taxon>Sordariomycetes</taxon>
        <taxon>Hypocreomycetidae</taxon>
        <taxon>Hypocreales</taxon>
        <taxon>Stachybotryaceae</taxon>
        <taxon>Stachybotrys</taxon>
    </lineage>
</organism>
<protein>
    <submittedName>
        <fullName evidence="2">Heterokaryon incompatibility protein-domain-containing protein</fullName>
    </submittedName>
</protein>
<reference evidence="2" key="1">
    <citation type="journal article" date="2021" name="Nat. Commun.">
        <title>Genetic determinants of endophytism in the Arabidopsis root mycobiome.</title>
        <authorList>
            <person name="Mesny F."/>
            <person name="Miyauchi S."/>
            <person name="Thiergart T."/>
            <person name="Pickel B."/>
            <person name="Atanasova L."/>
            <person name="Karlsson M."/>
            <person name="Huettel B."/>
            <person name="Barry K.W."/>
            <person name="Haridas S."/>
            <person name="Chen C."/>
            <person name="Bauer D."/>
            <person name="Andreopoulos W."/>
            <person name="Pangilinan J."/>
            <person name="LaButti K."/>
            <person name="Riley R."/>
            <person name="Lipzen A."/>
            <person name="Clum A."/>
            <person name="Drula E."/>
            <person name="Henrissat B."/>
            <person name="Kohler A."/>
            <person name="Grigoriev I.V."/>
            <person name="Martin F.M."/>
            <person name="Hacquard S."/>
        </authorList>
    </citation>
    <scope>NUCLEOTIDE SEQUENCE</scope>
    <source>
        <strain evidence="2">MPI-CAGE-CH-0235</strain>
    </source>
</reference>